<evidence type="ECO:0000256" key="7">
    <source>
        <dbReference type="SAM" id="MobiDB-lite"/>
    </source>
</evidence>
<dbReference type="InterPro" id="IPR008271">
    <property type="entry name" value="Ser/Thr_kinase_AS"/>
</dbReference>
<feature type="region of interest" description="Disordered" evidence="7">
    <location>
        <begin position="419"/>
        <end position="442"/>
    </location>
</feature>
<comment type="caution">
    <text evidence="9">The sequence shown here is derived from an EMBL/GenBank/DDBJ whole genome shotgun (WGS) entry which is preliminary data.</text>
</comment>
<evidence type="ECO:0000256" key="4">
    <source>
        <dbReference type="ARBA" id="ARBA00022741"/>
    </source>
</evidence>
<reference evidence="9 10" key="1">
    <citation type="journal article" date="2022" name="BMC Genomics">
        <title>Comparative genome analysis of mycobacteria focusing on tRNA and non-coding RNA.</title>
        <authorList>
            <person name="Behra P.R.K."/>
            <person name="Pettersson B.M.F."/>
            <person name="Ramesh M."/>
            <person name="Das S."/>
            <person name="Dasgupta S."/>
            <person name="Kirsebom L.A."/>
        </authorList>
    </citation>
    <scope>NUCLEOTIDE SEQUENCE [LARGE SCALE GENOMIC DNA]</scope>
    <source>
        <strain evidence="9 10">DSM 44078</strain>
    </source>
</reference>
<evidence type="ECO:0000259" key="8">
    <source>
        <dbReference type="PROSITE" id="PS50011"/>
    </source>
</evidence>
<name>A0ABT3CHS2_9MYCO</name>
<dbReference type="PROSITE" id="PS50011">
    <property type="entry name" value="PROTEIN_KINASE_DOM"/>
    <property type="match status" value="1"/>
</dbReference>
<dbReference type="GO" id="GO:0016301">
    <property type="term" value="F:kinase activity"/>
    <property type="evidence" value="ECO:0007669"/>
    <property type="project" value="UniProtKB-KW"/>
</dbReference>
<evidence type="ECO:0000313" key="9">
    <source>
        <dbReference type="EMBL" id="MCV7229071.1"/>
    </source>
</evidence>
<evidence type="ECO:0000256" key="1">
    <source>
        <dbReference type="ARBA" id="ARBA00012513"/>
    </source>
</evidence>
<dbReference type="PANTHER" id="PTHR43289:SF6">
    <property type="entry name" value="SERINE_THREONINE-PROTEIN KINASE NEKL-3"/>
    <property type="match status" value="1"/>
</dbReference>
<dbReference type="InterPro" id="IPR011009">
    <property type="entry name" value="Kinase-like_dom_sf"/>
</dbReference>
<dbReference type="PROSITE" id="PS00108">
    <property type="entry name" value="PROTEIN_KINASE_ST"/>
    <property type="match status" value="1"/>
</dbReference>
<dbReference type="CDD" id="cd14014">
    <property type="entry name" value="STKc_PknB_like"/>
    <property type="match status" value="1"/>
</dbReference>
<keyword evidence="4" id="KW-0547">Nucleotide-binding</keyword>
<dbReference type="RefSeq" id="WP_276031713.1">
    <property type="nucleotide sequence ID" value="NZ_JACKTY010000039.1"/>
</dbReference>
<dbReference type="SUPFAM" id="SSF56112">
    <property type="entry name" value="Protein kinase-like (PK-like)"/>
    <property type="match status" value="1"/>
</dbReference>
<dbReference type="EC" id="2.7.11.1" evidence="1"/>
<keyword evidence="3" id="KW-0808">Transferase</keyword>
<feature type="domain" description="Protein kinase" evidence="8">
    <location>
        <begin position="12"/>
        <end position="276"/>
    </location>
</feature>
<evidence type="ECO:0000256" key="2">
    <source>
        <dbReference type="ARBA" id="ARBA00022527"/>
    </source>
</evidence>
<dbReference type="SMART" id="SM00220">
    <property type="entry name" value="S_TKc"/>
    <property type="match status" value="1"/>
</dbReference>
<evidence type="ECO:0000256" key="6">
    <source>
        <dbReference type="ARBA" id="ARBA00022840"/>
    </source>
</evidence>
<feature type="compositionally biased region" description="Low complexity" evidence="7">
    <location>
        <begin position="419"/>
        <end position="441"/>
    </location>
</feature>
<evidence type="ECO:0000256" key="3">
    <source>
        <dbReference type="ARBA" id="ARBA00022679"/>
    </source>
</evidence>
<proteinExistence type="predicted"/>
<keyword evidence="10" id="KW-1185">Reference proteome</keyword>
<dbReference type="Gene3D" id="3.30.200.20">
    <property type="entry name" value="Phosphorylase Kinase, domain 1"/>
    <property type="match status" value="1"/>
</dbReference>
<protein>
    <recommendedName>
        <fullName evidence="1">non-specific serine/threonine protein kinase</fullName>
        <ecNumber evidence="1">2.7.11.1</ecNumber>
    </recommendedName>
</protein>
<keyword evidence="5 9" id="KW-0418">Kinase</keyword>
<dbReference type="Gene3D" id="1.10.510.10">
    <property type="entry name" value="Transferase(Phosphotransferase) domain 1"/>
    <property type="match status" value="1"/>
</dbReference>
<organism evidence="9 10">
    <name type="scientific">Mycolicibacterium komossense</name>
    <dbReference type="NCBI Taxonomy" id="1779"/>
    <lineage>
        <taxon>Bacteria</taxon>
        <taxon>Bacillati</taxon>
        <taxon>Actinomycetota</taxon>
        <taxon>Actinomycetes</taxon>
        <taxon>Mycobacteriales</taxon>
        <taxon>Mycobacteriaceae</taxon>
        <taxon>Mycolicibacterium</taxon>
    </lineage>
</organism>
<dbReference type="EMBL" id="JACKTY010000039">
    <property type="protein sequence ID" value="MCV7229071.1"/>
    <property type="molecule type" value="Genomic_DNA"/>
</dbReference>
<gene>
    <name evidence="9" type="ORF">H7J73_23940</name>
</gene>
<dbReference type="Pfam" id="PF00069">
    <property type="entry name" value="Pkinase"/>
    <property type="match status" value="1"/>
</dbReference>
<feature type="region of interest" description="Disordered" evidence="7">
    <location>
        <begin position="275"/>
        <end position="326"/>
    </location>
</feature>
<evidence type="ECO:0000313" key="10">
    <source>
        <dbReference type="Proteomes" id="UP001526201"/>
    </source>
</evidence>
<sequence length="536" mass="57361">MPLGVGQTFAGYRIVGKLGAGGMGEVYLAQHPRLPRRDALKLLSSGVSADNSFRTRFLREADLACTLRHPHIVGVLDRGEVDDQLWISMDYVDGEDAGGLLSHRYPAGMPHDLVITIIRAVASALDYAHKRGLLHRDVKPANIMLSNADNDAEHRTFLTDFGIARVFEDESGLTETNMTVGTVDYAAPEQLLGDNLDSRADQYSLAATTYHLLSGTPPFRDPNPAVVISRHLNAVPAPLSATRPDLAAYDDVLARGLSKRPEDRYDSCSQFASALSASAPQTNSTPTQLAERPAAADTQKRPSITRDSEPQDKSQATTPLSPGWYQDPSGTLGTLYWDGQAWRSAPLPTADLQVVDRSSTPRGSSRMRMGVIATAAVLLAAAAGLTLWNTTRAGPPAGPSVFTATQQPGAMTVQPTLTAARTPTSTATRPPSTVASSPTSSMGLPRPTYWGALVIGTCDEGGTCGVKQRAAPFNESERLVPDDLLDNMPVTVVCQTIGDFRSNQGQGSSYTWYRLYNGAYVSSVYLDVRGSGIPAC</sequence>
<dbReference type="Proteomes" id="UP001526201">
    <property type="component" value="Unassembled WGS sequence"/>
</dbReference>
<feature type="compositionally biased region" description="Basic and acidic residues" evidence="7">
    <location>
        <begin position="298"/>
        <end position="312"/>
    </location>
</feature>
<dbReference type="InterPro" id="IPR000719">
    <property type="entry name" value="Prot_kinase_dom"/>
</dbReference>
<feature type="compositionally biased region" description="Polar residues" evidence="7">
    <location>
        <begin position="275"/>
        <end position="288"/>
    </location>
</feature>
<dbReference type="PANTHER" id="PTHR43289">
    <property type="entry name" value="MITOGEN-ACTIVATED PROTEIN KINASE KINASE KINASE 20-RELATED"/>
    <property type="match status" value="1"/>
</dbReference>
<keyword evidence="6" id="KW-0067">ATP-binding</keyword>
<keyword evidence="2" id="KW-0723">Serine/threonine-protein kinase</keyword>
<evidence type="ECO:0000256" key="5">
    <source>
        <dbReference type="ARBA" id="ARBA00022777"/>
    </source>
</evidence>
<accession>A0ABT3CHS2</accession>